<comment type="similarity">
    <text evidence="2">Belongs to the SusD family.</text>
</comment>
<dbReference type="OrthoDB" id="727588at2"/>
<dbReference type="PROSITE" id="PS51257">
    <property type="entry name" value="PROKAR_LIPOPROTEIN"/>
    <property type="match status" value="1"/>
</dbReference>
<organism evidence="8 9">
    <name type="scientific">Prevotella amnii DNF00058</name>
    <dbReference type="NCBI Taxonomy" id="1401066"/>
    <lineage>
        <taxon>Bacteria</taxon>
        <taxon>Pseudomonadati</taxon>
        <taxon>Bacteroidota</taxon>
        <taxon>Bacteroidia</taxon>
        <taxon>Bacteroidales</taxon>
        <taxon>Prevotellaceae</taxon>
        <taxon>Prevotella</taxon>
    </lineage>
</organism>
<dbReference type="InterPro" id="IPR033985">
    <property type="entry name" value="SusD-like_N"/>
</dbReference>
<accession>A0A096D5R6</accession>
<dbReference type="Pfam" id="PF07980">
    <property type="entry name" value="SusD_RagB"/>
    <property type="match status" value="1"/>
</dbReference>
<dbReference type="EMBL" id="JRNU01000005">
    <property type="protein sequence ID" value="KGF52874.1"/>
    <property type="molecule type" value="Genomic_DNA"/>
</dbReference>
<dbReference type="Pfam" id="PF14322">
    <property type="entry name" value="SusD-like_3"/>
    <property type="match status" value="1"/>
</dbReference>
<feature type="domain" description="SusD-like N-terminal" evidence="7">
    <location>
        <begin position="22"/>
        <end position="241"/>
    </location>
</feature>
<evidence type="ECO:0000256" key="3">
    <source>
        <dbReference type="ARBA" id="ARBA00022729"/>
    </source>
</evidence>
<evidence type="ECO:0000313" key="8">
    <source>
        <dbReference type="EMBL" id="KGF52874.1"/>
    </source>
</evidence>
<reference evidence="8 9" key="1">
    <citation type="submission" date="2014-07" db="EMBL/GenBank/DDBJ databases">
        <authorList>
            <person name="McCorrison J."/>
            <person name="Sanka R."/>
            <person name="Torralba M."/>
            <person name="Gillis M."/>
            <person name="Haft D.H."/>
            <person name="Methe B."/>
            <person name="Sutton G."/>
            <person name="Nelson K.E."/>
        </authorList>
    </citation>
    <scope>NUCLEOTIDE SEQUENCE [LARGE SCALE GENOMIC DNA]</scope>
    <source>
        <strain evidence="8 9">DNF00058</strain>
    </source>
</reference>
<sequence length="480" mass="54725">MNKIYLYITLLIALVGLSSCSDFLDVQPAGQLEQEKQFSDMRGFRDAMYGAYGKLATTDLYGGNLSYAFVDQIGQMSGYAASSVPAYFAGAYDYKKKEVRSIINSIWFGQYQAISYINNILKHINTTEITHPELSIMRGECLGLRAFLHFDLARLFAEDYLQSTKTSRGLPYSTSFDLNNRKLYSLHDTYQLILNDLDEAEKLLANDNVVNVEKNPTNDYMKGRAVFFNKYAVAATKARVYYSMGKYDLAAKYAKIVVDSKDNFSLKKLTSMDGVKRFPATNELIFGLYNTSLSKEIAQMFLSQTARGTFYEGRRDLEKLYETSSFTATSSDIRYPSFYKLNTPGSTQTFSFIRLLESEAQIATLPLQGFTLIRLPEMYYILSESLFDTNKEEAISYLNKVRASRGLDPVSSDKTVNREAFEKEMLHERMREMPGEGQIFYALKHYNKSFTDFTGTKTITPSTEIFVLPWPENETEFGNK</sequence>
<feature type="domain" description="RagB/SusD" evidence="6">
    <location>
        <begin position="369"/>
        <end position="455"/>
    </location>
</feature>
<evidence type="ECO:0000256" key="4">
    <source>
        <dbReference type="ARBA" id="ARBA00023136"/>
    </source>
</evidence>
<comment type="caution">
    <text evidence="8">The sequence shown here is derived from an EMBL/GenBank/DDBJ whole genome shotgun (WGS) entry which is preliminary data.</text>
</comment>
<evidence type="ECO:0000259" key="6">
    <source>
        <dbReference type="Pfam" id="PF07980"/>
    </source>
</evidence>
<evidence type="ECO:0000256" key="1">
    <source>
        <dbReference type="ARBA" id="ARBA00004442"/>
    </source>
</evidence>
<evidence type="ECO:0000256" key="5">
    <source>
        <dbReference type="ARBA" id="ARBA00023237"/>
    </source>
</evidence>
<protein>
    <recommendedName>
        <fullName evidence="10">SusD-like N-terminal domain-containing protein</fullName>
    </recommendedName>
</protein>
<evidence type="ECO:0008006" key="10">
    <source>
        <dbReference type="Google" id="ProtNLM"/>
    </source>
</evidence>
<dbReference type="Proteomes" id="UP000029614">
    <property type="component" value="Unassembled WGS sequence"/>
</dbReference>
<keyword evidence="9" id="KW-1185">Reference proteome</keyword>
<evidence type="ECO:0000256" key="2">
    <source>
        <dbReference type="ARBA" id="ARBA00006275"/>
    </source>
</evidence>
<gene>
    <name evidence="8" type="ORF">HMPREF9302_01670</name>
</gene>
<dbReference type="InterPro" id="IPR011990">
    <property type="entry name" value="TPR-like_helical_dom_sf"/>
</dbReference>
<dbReference type="SUPFAM" id="SSF48452">
    <property type="entry name" value="TPR-like"/>
    <property type="match status" value="1"/>
</dbReference>
<dbReference type="GO" id="GO:0009279">
    <property type="term" value="C:cell outer membrane"/>
    <property type="evidence" value="ECO:0007669"/>
    <property type="project" value="UniProtKB-SubCell"/>
</dbReference>
<dbReference type="AlphaFoldDB" id="A0A096D5R6"/>
<keyword evidence="4" id="KW-0472">Membrane</keyword>
<evidence type="ECO:0000313" key="9">
    <source>
        <dbReference type="Proteomes" id="UP000029614"/>
    </source>
</evidence>
<evidence type="ECO:0000259" key="7">
    <source>
        <dbReference type="Pfam" id="PF14322"/>
    </source>
</evidence>
<proteinExistence type="inferred from homology"/>
<dbReference type="RefSeq" id="WP_008446718.1">
    <property type="nucleotide sequence ID" value="NZ_JRNU01000005.1"/>
</dbReference>
<dbReference type="Gene3D" id="1.25.40.390">
    <property type="match status" value="1"/>
</dbReference>
<keyword evidence="5" id="KW-0998">Cell outer membrane</keyword>
<name>A0A096D5R6_9BACT</name>
<dbReference type="InterPro" id="IPR012944">
    <property type="entry name" value="SusD_RagB_dom"/>
</dbReference>
<comment type="subcellular location">
    <subcellularLocation>
        <location evidence="1">Cell outer membrane</location>
    </subcellularLocation>
</comment>
<keyword evidence="3" id="KW-0732">Signal</keyword>